<evidence type="ECO:0000259" key="2">
    <source>
        <dbReference type="Pfam" id="PF22020"/>
    </source>
</evidence>
<evidence type="ECO:0000256" key="1">
    <source>
        <dbReference type="ARBA" id="ARBA00022603"/>
    </source>
</evidence>
<dbReference type="Pfam" id="PF22020">
    <property type="entry name" value="RlmL_1st"/>
    <property type="match status" value="1"/>
</dbReference>
<evidence type="ECO:0000313" key="3">
    <source>
        <dbReference type="EMBL" id="MFC6999232.1"/>
    </source>
</evidence>
<evidence type="ECO:0000313" key="4">
    <source>
        <dbReference type="Proteomes" id="UP001596405"/>
    </source>
</evidence>
<dbReference type="CDD" id="cd11715">
    <property type="entry name" value="THUMP_AdoMetMT"/>
    <property type="match status" value="1"/>
</dbReference>
<dbReference type="InterPro" id="IPR054170">
    <property type="entry name" value="RlmL_1st"/>
</dbReference>
<keyword evidence="1" id="KW-0489">Methyltransferase</keyword>
<dbReference type="Proteomes" id="UP001596405">
    <property type="component" value="Unassembled WGS sequence"/>
</dbReference>
<organism evidence="3 4">
    <name type="scientific">Rufibacter roseus</name>
    <dbReference type="NCBI Taxonomy" id="1567108"/>
    <lineage>
        <taxon>Bacteria</taxon>
        <taxon>Pseudomonadati</taxon>
        <taxon>Bacteroidota</taxon>
        <taxon>Cytophagia</taxon>
        <taxon>Cytophagales</taxon>
        <taxon>Hymenobacteraceae</taxon>
        <taxon>Rufibacter</taxon>
    </lineage>
</organism>
<proteinExistence type="predicted"/>
<keyword evidence="4" id="KW-1185">Reference proteome</keyword>
<name>A0ABW2DN18_9BACT</name>
<dbReference type="EMBL" id="JBHSYQ010000015">
    <property type="protein sequence ID" value="MFC6999232.1"/>
    <property type="molecule type" value="Genomic_DNA"/>
</dbReference>
<comment type="caution">
    <text evidence="3">The sequence shown here is derived from an EMBL/GenBank/DDBJ whole genome shotgun (WGS) entry which is preliminary data.</text>
</comment>
<dbReference type="Gene3D" id="3.30.2130.30">
    <property type="match status" value="1"/>
</dbReference>
<dbReference type="PANTHER" id="PTHR47313:SF1">
    <property type="entry name" value="RIBOSOMAL RNA LARGE SUBUNIT METHYLTRANSFERASE K_L"/>
    <property type="match status" value="1"/>
</dbReference>
<reference evidence="4" key="1">
    <citation type="journal article" date="2019" name="Int. J. Syst. Evol. Microbiol.">
        <title>The Global Catalogue of Microorganisms (GCM) 10K type strain sequencing project: providing services to taxonomists for standard genome sequencing and annotation.</title>
        <authorList>
            <consortium name="The Broad Institute Genomics Platform"/>
            <consortium name="The Broad Institute Genome Sequencing Center for Infectious Disease"/>
            <person name="Wu L."/>
            <person name="Ma J."/>
        </authorList>
    </citation>
    <scope>NUCLEOTIDE SEQUENCE [LARGE SCALE GENOMIC DNA]</scope>
    <source>
        <strain evidence="4">CGMCC 4.7393</strain>
    </source>
</reference>
<dbReference type="PANTHER" id="PTHR47313">
    <property type="entry name" value="RIBOSOMAL RNA LARGE SUBUNIT METHYLTRANSFERASE K/L"/>
    <property type="match status" value="1"/>
</dbReference>
<accession>A0ABW2DN18</accession>
<protein>
    <recommendedName>
        <fullName evidence="2">RlmL ferredoxin-like domain-containing protein</fullName>
    </recommendedName>
</protein>
<keyword evidence="1" id="KW-0808">Transferase</keyword>
<sequence>MAAPKSSANFNMTATTLAGLEEVLAQELEDLGAKYVKVGTRAVTFSGNQYLLYQANLWCRT</sequence>
<feature type="domain" description="RlmL ferredoxin-like" evidence="2">
    <location>
        <begin position="12"/>
        <end position="61"/>
    </location>
</feature>
<gene>
    <name evidence="3" type="ORF">ACFQHR_16470</name>
</gene>
<feature type="non-terminal residue" evidence="3">
    <location>
        <position position="61"/>
    </location>
</feature>